<evidence type="ECO:0000313" key="1">
    <source>
        <dbReference type="EMBL" id="AMK55631.1"/>
    </source>
</evidence>
<proteinExistence type="predicted"/>
<reference evidence="1 2" key="1">
    <citation type="journal article" date="2016" name="Gut Pathog.">
        <title>Whole genome sequencing of "Faecalibaculum rodentium" ALO17, isolated from C57BL/6J laboratory mouse feces.</title>
        <authorList>
            <person name="Lim S."/>
            <person name="Chang D.H."/>
            <person name="Ahn S."/>
            <person name="Kim B.C."/>
        </authorList>
    </citation>
    <scope>NUCLEOTIDE SEQUENCE [LARGE SCALE GENOMIC DNA]</scope>
    <source>
        <strain evidence="1 2">Alo17</strain>
    </source>
</reference>
<dbReference type="Proteomes" id="UP000069771">
    <property type="component" value="Chromosome"/>
</dbReference>
<dbReference type="STRING" id="1702221.AALO17_24970"/>
<protein>
    <submittedName>
        <fullName evidence="1">Uncharacterized protein</fullName>
    </submittedName>
</protein>
<dbReference type="RefSeq" id="WP_067559501.1">
    <property type="nucleotide sequence ID" value="NZ_CANRYF010000021.1"/>
</dbReference>
<keyword evidence="2" id="KW-1185">Reference proteome</keyword>
<evidence type="ECO:0000313" key="2">
    <source>
        <dbReference type="Proteomes" id="UP000069771"/>
    </source>
</evidence>
<dbReference type="GeneID" id="78479006"/>
<dbReference type="AlphaFoldDB" id="A0A140DYA4"/>
<name>A0A140DYA4_9FIRM</name>
<dbReference type="EMBL" id="CP011391">
    <property type="protein sequence ID" value="AMK55631.1"/>
    <property type="molecule type" value="Genomic_DNA"/>
</dbReference>
<organism evidence="1 2">
    <name type="scientific">Faecalibaculum rodentium</name>
    <dbReference type="NCBI Taxonomy" id="1702221"/>
    <lineage>
        <taxon>Bacteria</taxon>
        <taxon>Bacillati</taxon>
        <taxon>Bacillota</taxon>
        <taxon>Erysipelotrichia</taxon>
        <taxon>Erysipelotrichales</taxon>
        <taxon>Erysipelotrichaceae</taxon>
        <taxon>Faecalibaculum</taxon>
    </lineage>
</organism>
<gene>
    <name evidence="1" type="ORF">AALO17_24970</name>
</gene>
<accession>A0A140DYA4</accession>
<sequence length="78" mass="8755">MTKDPFILKGAAGLFRKGQLFQAFHLTLHGTMTVTDPGILLRLINGRSRSSDLPGTVLHDLWCDDPGKMKHLLIRRMV</sequence>
<dbReference type="KEGG" id="fro:AALO17_24970"/>